<dbReference type="RefSeq" id="WP_042626939.1">
    <property type="nucleotide sequence ID" value="NZ_CP002581.1"/>
</dbReference>
<reference evidence="6" key="1">
    <citation type="submission" date="2011-03" db="EMBL/GenBank/DDBJ databases">
        <authorList>
            <person name="Voget S."/>
            <person name="Streit W.R."/>
            <person name="Jaeger K.E."/>
            <person name="Daniel R."/>
        </authorList>
    </citation>
    <scope>NUCLEOTIDE SEQUENCE [LARGE SCALE GENOMIC DNA]</scope>
    <source>
        <strain evidence="6">PG1</strain>
    </source>
</reference>
<dbReference type="PRINTS" id="PR00081">
    <property type="entry name" value="GDHRDH"/>
</dbReference>
<evidence type="ECO:0000256" key="2">
    <source>
        <dbReference type="ARBA" id="ARBA00023002"/>
    </source>
</evidence>
<gene>
    <name evidence="5" type="ORF">BGL_2c01700</name>
</gene>
<dbReference type="SMART" id="SM00822">
    <property type="entry name" value="PKS_KR"/>
    <property type="match status" value="1"/>
</dbReference>
<dbReference type="InterPro" id="IPR020904">
    <property type="entry name" value="Sc_DH/Rdtase_CS"/>
</dbReference>
<keyword evidence="6" id="KW-1185">Reference proteome</keyword>
<reference evidence="5 6" key="2">
    <citation type="journal article" date="2016" name="Appl. Microbiol. Biotechnol.">
        <title>Mutations improving production and secretion of extracellular lipase by Burkholderia glumae PG1.</title>
        <authorList>
            <person name="Knapp A."/>
            <person name="Voget S."/>
            <person name="Gao R."/>
            <person name="Zaburannyi N."/>
            <person name="Krysciak D."/>
            <person name="Breuer M."/>
            <person name="Hauer B."/>
            <person name="Streit W.R."/>
            <person name="Muller R."/>
            <person name="Daniel R."/>
            <person name="Jaeger K.E."/>
        </authorList>
    </citation>
    <scope>NUCLEOTIDE SEQUENCE [LARGE SCALE GENOMIC DNA]</scope>
    <source>
        <strain evidence="5 6">PG1</strain>
    </source>
</reference>
<evidence type="ECO:0000313" key="6">
    <source>
        <dbReference type="Proteomes" id="UP000031838"/>
    </source>
</evidence>
<organism evidence="5 6">
    <name type="scientific">Burkholderia plantarii</name>
    <dbReference type="NCBI Taxonomy" id="41899"/>
    <lineage>
        <taxon>Bacteria</taxon>
        <taxon>Pseudomonadati</taxon>
        <taxon>Pseudomonadota</taxon>
        <taxon>Betaproteobacteria</taxon>
        <taxon>Burkholderiales</taxon>
        <taxon>Burkholderiaceae</taxon>
        <taxon>Burkholderia</taxon>
    </lineage>
</organism>
<evidence type="ECO:0000256" key="3">
    <source>
        <dbReference type="RuleBase" id="RU000363"/>
    </source>
</evidence>
<dbReference type="CDD" id="cd05374">
    <property type="entry name" value="17beta-HSD-like_SDR_c"/>
    <property type="match status" value="1"/>
</dbReference>
<evidence type="ECO:0000256" key="1">
    <source>
        <dbReference type="ARBA" id="ARBA00006484"/>
    </source>
</evidence>
<dbReference type="GO" id="GO:0016491">
    <property type="term" value="F:oxidoreductase activity"/>
    <property type="evidence" value="ECO:0007669"/>
    <property type="project" value="UniProtKB-KW"/>
</dbReference>
<dbReference type="PANTHER" id="PTHR43976">
    <property type="entry name" value="SHORT CHAIN DEHYDROGENASE"/>
    <property type="match status" value="1"/>
</dbReference>
<name>A0A0B6S7P4_BURPL</name>
<dbReference type="Proteomes" id="UP000031838">
    <property type="component" value="Chromosome 2"/>
</dbReference>
<keyword evidence="2" id="KW-0560">Oxidoreductase</keyword>
<dbReference type="PRINTS" id="PR00080">
    <property type="entry name" value="SDRFAMILY"/>
</dbReference>
<dbReference type="KEGG" id="bgp:BGL_2c01700"/>
<sequence length="277" mass="29159">MATWLITGANRGLGLEIARAALDAGDRVLATARDPAPIAAALDGFGERLATTRLDVTDAASIAAAVDLARQRFGGIDVLVNNAGYGQLGPFELISPAAIERQFDTNVFGAFEVTRAVLPVMRAQRSGHVVTLSSIAGLIGIEGASIYCASKFALEGWSESLGQEVARFGIRTTLIEPGRFRTDFLDASSVSHGDLAIDDYAALAADSRAELDAGNHQQAGDPVKLGRAVVTLVHAPEPPVRYGAGSEAYGVMVARAERLRAEAEAWRELSLSNDLDA</sequence>
<comment type="similarity">
    <text evidence="1 3">Belongs to the short-chain dehydrogenases/reductases (SDR) family.</text>
</comment>
<dbReference type="InterPro" id="IPR057326">
    <property type="entry name" value="KR_dom"/>
</dbReference>
<evidence type="ECO:0000259" key="4">
    <source>
        <dbReference type="SMART" id="SM00822"/>
    </source>
</evidence>
<dbReference type="AlphaFoldDB" id="A0A0B6S7P4"/>
<dbReference type="Gene3D" id="3.40.50.720">
    <property type="entry name" value="NAD(P)-binding Rossmann-like Domain"/>
    <property type="match status" value="1"/>
</dbReference>
<dbReference type="Pfam" id="PF00106">
    <property type="entry name" value="adh_short"/>
    <property type="match status" value="1"/>
</dbReference>
<dbReference type="EMBL" id="CP002581">
    <property type="protein sequence ID" value="AJK48266.1"/>
    <property type="molecule type" value="Genomic_DNA"/>
</dbReference>
<proteinExistence type="inferred from homology"/>
<dbReference type="NCBIfam" id="NF004824">
    <property type="entry name" value="PRK06180.1"/>
    <property type="match status" value="1"/>
</dbReference>
<dbReference type="InterPro" id="IPR036291">
    <property type="entry name" value="NAD(P)-bd_dom_sf"/>
</dbReference>
<dbReference type="SUPFAM" id="SSF51735">
    <property type="entry name" value="NAD(P)-binding Rossmann-fold domains"/>
    <property type="match status" value="1"/>
</dbReference>
<evidence type="ECO:0000313" key="5">
    <source>
        <dbReference type="EMBL" id="AJK48266.1"/>
    </source>
</evidence>
<dbReference type="HOGENOM" id="CLU_010194_2_9_4"/>
<protein>
    <submittedName>
        <fullName evidence="5">Putative short-chain dehydrogenase/reductase SDR</fullName>
    </submittedName>
</protein>
<dbReference type="InterPro" id="IPR002347">
    <property type="entry name" value="SDR_fam"/>
</dbReference>
<feature type="domain" description="Ketoreductase" evidence="4">
    <location>
        <begin position="2"/>
        <end position="183"/>
    </location>
</feature>
<accession>A0A0B6S7P4</accession>
<dbReference type="InterPro" id="IPR051911">
    <property type="entry name" value="SDR_oxidoreductase"/>
</dbReference>
<dbReference type="PROSITE" id="PS00061">
    <property type="entry name" value="ADH_SHORT"/>
    <property type="match status" value="1"/>
</dbReference>
<dbReference type="PANTHER" id="PTHR43976:SF16">
    <property type="entry name" value="SHORT-CHAIN DEHYDROGENASE_REDUCTASE FAMILY PROTEIN"/>
    <property type="match status" value="1"/>
</dbReference>